<name>A0A3B0YK49_9ZZZZ</name>
<dbReference type="AlphaFoldDB" id="A0A3B0YK49"/>
<proteinExistence type="predicted"/>
<evidence type="ECO:0000313" key="2">
    <source>
        <dbReference type="EMBL" id="VAW79781.1"/>
    </source>
</evidence>
<dbReference type="EMBL" id="UOFL01000182">
    <property type="protein sequence ID" value="VAW79781.1"/>
    <property type="molecule type" value="Genomic_DNA"/>
</dbReference>
<keyword evidence="1" id="KW-0472">Membrane</keyword>
<protein>
    <submittedName>
        <fullName evidence="2">Uncharacterized protein</fullName>
    </submittedName>
</protein>
<organism evidence="2">
    <name type="scientific">hydrothermal vent metagenome</name>
    <dbReference type="NCBI Taxonomy" id="652676"/>
    <lineage>
        <taxon>unclassified sequences</taxon>
        <taxon>metagenomes</taxon>
        <taxon>ecological metagenomes</taxon>
    </lineage>
</organism>
<reference evidence="2" key="1">
    <citation type="submission" date="2018-06" db="EMBL/GenBank/DDBJ databases">
        <authorList>
            <person name="Zhirakovskaya E."/>
        </authorList>
    </citation>
    <scope>NUCLEOTIDE SEQUENCE</scope>
</reference>
<feature type="transmembrane region" description="Helical" evidence="1">
    <location>
        <begin position="114"/>
        <end position="132"/>
    </location>
</feature>
<evidence type="ECO:0000256" key="1">
    <source>
        <dbReference type="SAM" id="Phobius"/>
    </source>
</evidence>
<keyword evidence="1" id="KW-0812">Transmembrane</keyword>
<feature type="transmembrane region" description="Helical" evidence="1">
    <location>
        <begin position="37"/>
        <end position="56"/>
    </location>
</feature>
<dbReference type="InterPro" id="IPR007272">
    <property type="entry name" value="Sulf_transp_TsuA/YedE"/>
</dbReference>
<keyword evidence="1" id="KW-1133">Transmembrane helix</keyword>
<sequence>MKYSFILLGIVFGFLLSRAGATSYEFYSGLFLFENLQLLWVILFAVLTGIIGISLVKYFKVHSLISRTPLSLQPRPWIKGLVVGSLMFGVGWGVSGACPGTAPAMLGQGRLPALFTIVGIGIGTWIYGFLLSKKLLIVNRGS</sequence>
<accession>A0A3B0YK49</accession>
<gene>
    <name evidence="2" type="ORF">MNBD_GAMMA12-50</name>
</gene>
<feature type="transmembrane region" description="Helical" evidence="1">
    <location>
        <begin position="77"/>
        <end position="94"/>
    </location>
</feature>
<dbReference type="Pfam" id="PF04143">
    <property type="entry name" value="Sulf_transp"/>
    <property type="match status" value="1"/>
</dbReference>